<dbReference type="GO" id="GO:0034067">
    <property type="term" value="P:protein localization to Golgi apparatus"/>
    <property type="evidence" value="ECO:0007669"/>
    <property type="project" value="TreeGrafter"/>
</dbReference>
<evidence type="ECO:0000256" key="2">
    <source>
        <dbReference type="ARBA" id="ARBA00005619"/>
    </source>
</evidence>
<evidence type="ECO:0000256" key="4">
    <source>
        <dbReference type="ARBA" id="ARBA00022692"/>
    </source>
</evidence>
<evidence type="ECO:0000313" key="12">
    <source>
        <dbReference type="Proteomes" id="UP000193685"/>
    </source>
</evidence>
<keyword evidence="4" id="KW-0812">Transmembrane</keyword>
<evidence type="ECO:0000256" key="9">
    <source>
        <dbReference type="ARBA" id="ARBA00023136"/>
    </source>
</evidence>
<evidence type="ECO:0000256" key="5">
    <source>
        <dbReference type="ARBA" id="ARBA00022741"/>
    </source>
</evidence>
<name>A0A1Y2FLN7_PROLT</name>
<dbReference type="PANTHER" id="PTHR45909">
    <property type="entry name" value="ADP-RIBOSYLATION FACTOR-RELATED PROTEIN 1"/>
    <property type="match status" value="1"/>
</dbReference>
<comment type="subcellular location">
    <subcellularLocation>
        <location evidence="1">Endoplasmic reticulum membrane</location>
        <topology evidence="1">Single-pass membrane protein</topology>
    </subcellularLocation>
</comment>
<keyword evidence="8" id="KW-0342">GTP-binding</keyword>
<gene>
    <name evidence="11" type="ORF">BCR37DRAFT_386217</name>
</gene>
<accession>A0A1Y2FLN7</accession>
<comment type="similarity">
    <text evidence="2">Belongs to the SRP receptor beta subunit family.</text>
</comment>
<organism evidence="11 12">
    <name type="scientific">Protomyces lactucae-debilis</name>
    <dbReference type="NCBI Taxonomy" id="2754530"/>
    <lineage>
        <taxon>Eukaryota</taxon>
        <taxon>Fungi</taxon>
        <taxon>Dikarya</taxon>
        <taxon>Ascomycota</taxon>
        <taxon>Taphrinomycotina</taxon>
        <taxon>Taphrinomycetes</taxon>
        <taxon>Taphrinales</taxon>
        <taxon>Protomycetaceae</taxon>
        <taxon>Protomyces</taxon>
    </lineage>
</organism>
<dbReference type="STRING" id="56484.A0A1Y2FLN7"/>
<keyword evidence="10 11" id="KW-0675">Receptor</keyword>
<dbReference type="InterPro" id="IPR024156">
    <property type="entry name" value="Small_GTPase_ARF"/>
</dbReference>
<dbReference type="SUPFAM" id="SSF52540">
    <property type="entry name" value="P-loop containing nucleoside triphosphate hydrolases"/>
    <property type="match status" value="1"/>
</dbReference>
<dbReference type="GO" id="GO:0005794">
    <property type="term" value="C:Golgi apparatus"/>
    <property type="evidence" value="ECO:0007669"/>
    <property type="project" value="TreeGrafter"/>
</dbReference>
<evidence type="ECO:0000256" key="3">
    <source>
        <dbReference type="ARBA" id="ARBA00020256"/>
    </source>
</evidence>
<dbReference type="RefSeq" id="XP_040726632.1">
    <property type="nucleotide sequence ID" value="XM_040870420.1"/>
</dbReference>
<comment type="caution">
    <text evidence="11">The sequence shown here is derived from an EMBL/GenBank/DDBJ whole genome shotgun (WGS) entry which is preliminary data.</text>
</comment>
<dbReference type="GeneID" id="63787019"/>
<keyword evidence="7" id="KW-1133">Transmembrane helix</keyword>
<dbReference type="PANTHER" id="PTHR45909:SF1">
    <property type="entry name" value="ADP-RIBOSYLATION FACTOR-RELATED PROTEIN 1"/>
    <property type="match status" value="1"/>
</dbReference>
<protein>
    <recommendedName>
        <fullName evidence="3">Signal recognition particle receptor subunit beta</fullName>
    </recommendedName>
</protein>
<dbReference type="GO" id="GO:0003924">
    <property type="term" value="F:GTPase activity"/>
    <property type="evidence" value="ECO:0007669"/>
    <property type="project" value="TreeGrafter"/>
</dbReference>
<sequence>MGLYLLIFSSLLLAIILAAAFYYLQSQQGILTLPLTAQQSIVLITGPTAAGKTALLQRLAYGHATIKPTYTSQAINSARYVSAGQKTRQLVDVPGHPKLSGLMTTAQGLGKLSRVIFVLDASALSKQAPAVAQRFLDTLTMVRQKNLPFESVLVLANKSDFFTALDKQGVSKALEEAIAEIRRAMGGAVRMEAMEEERDEQALEWLAESDERFSLAGEGIEVLCGSVLKGQGMQTLSDWLD</sequence>
<dbReference type="GO" id="GO:0043001">
    <property type="term" value="P:Golgi to plasma membrane protein transport"/>
    <property type="evidence" value="ECO:0007669"/>
    <property type="project" value="TreeGrafter"/>
</dbReference>
<proteinExistence type="inferred from homology"/>
<dbReference type="GO" id="GO:0006886">
    <property type="term" value="P:intracellular protein transport"/>
    <property type="evidence" value="ECO:0007669"/>
    <property type="project" value="TreeGrafter"/>
</dbReference>
<keyword evidence="12" id="KW-1185">Reference proteome</keyword>
<dbReference type="EMBL" id="MCFI01000005">
    <property type="protein sequence ID" value="ORY84849.1"/>
    <property type="molecule type" value="Genomic_DNA"/>
</dbReference>
<dbReference type="GO" id="GO:0005525">
    <property type="term" value="F:GTP binding"/>
    <property type="evidence" value="ECO:0007669"/>
    <property type="project" value="UniProtKB-KW"/>
</dbReference>
<dbReference type="AlphaFoldDB" id="A0A1Y2FLN7"/>
<keyword evidence="9" id="KW-0472">Membrane</keyword>
<evidence type="ECO:0000256" key="1">
    <source>
        <dbReference type="ARBA" id="ARBA00004389"/>
    </source>
</evidence>
<dbReference type="OrthoDB" id="41266at2759"/>
<evidence type="ECO:0000256" key="6">
    <source>
        <dbReference type="ARBA" id="ARBA00022824"/>
    </source>
</evidence>
<dbReference type="GO" id="GO:0005789">
    <property type="term" value="C:endoplasmic reticulum membrane"/>
    <property type="evidence" value="ECO:0007669"/>
    <property type="project" value="UniProtKB-SubCell"/>
</dbReference>
<reference evidence="11 12" key="1">
    <citation type="submission" date="2016-07" db="EMBL/GenBank/DDBJ databases">
        <title>Pervasive Adenine N6-methylation of Active Genes in Fungi.</title>
        <authorList>
            <consortium name="DOE Joint Genome Institute"/>
            <person name="Mondo S.J."/>
            <person name="Dannebaum R.O."/>
            <person name="Kuo R.C."/>
            <person name="Labutti K."/>
            <person name="Haridas S."/>
            <person name="Kuo A."/>
            <person name="Salamov A."/>
            <person name="Ahrendt S.R."/>
            <person name="Lipzen A."/>
            <person name="Sullivan W."/>
            <person name="Andreopoulos W.B."/>
            <person name="Clum A."/>
            <person name="Lindquist E."/>
            <person name="Daum C."/>
            <person name="Ramamoorthy G.K."/>
            <person name="Gryganskyi A."/>
            <person name="Culley D."/>
            <person name="Magnuson J.K."/>
            <person name="James T.Y."/>
            <person name="O'Malley M.A."/>
            <person name="Stajich J.E."/>
            <person name="Spatafora J.W."/>
            <person name="Visel A."/>
            <person name="Grigoriev I.V."/>
        </authorList>
    </citation>
    <scope>NUCLEOTIDE SEQUENCE [LARGE SCALE GENOMIC DNA]</scope>
    <source>
        <strain evidence="11 12">12-1054</strain>
    </source>
</reference>
<dbReference type="InterPro" id="IPR019009">
    <property type="entry name" value="SRP_receptor_beta_su"/>
</dbReference>
<keyword evidence="5" id="KW-0547">Nucleotide-binding</keyword>
<dbReference type="Pfam" id="PF09439">
    <property type="entry name" value="SRPRB"/>
    <property type="match status" value="1"/>
</dbReference>
<dbReference type="InterPro" id="IPR027417">
    <property type="entry name" value="P-loop_NTPase"/>
</dbReference>
<dbReference type="Gene3D" id="3.40.50.300">
    <property type="entry name" value="P-loop containing nucleotide triphosphate hydrolases"/>
    <property type="match status" value="1"/>
</dbReference>
<evidence type="ECO:0000256" key="8">
    <source>
        <dbReference type="ARBA" id="ARBA00023134"/>
    </source>
</evidence>
<evidence type="ECO:0000256" key="7">
    <source>
        <dbReference type="ARBA" id="ARBA00022989"/>
    </source>
</evidence>
<keyword evidence="6" id="KW-0256">Endoplasmic reticulum</keyword>
<evidence type="ECO:0000256" key="10">
    <source>
        <dbReference type="ARBA" id="ARBA00023170"/>
    </source>
</evidence>
<dbReference type="Proteomes" id="UP000193685">
    <property type="component" value="Unassembled WGS sequence"/>
</dbReference>
<evidence type="ECO:0000313" key="11">
    <source>
        <dbReference type="EMBL" id="ORY84849.1"/>
    </source>
</evidence>